<gene>
    <name evidence="1" type="ORF">V2J85_21720</name>
</gene>
<dbReference type="Pfam" id="PF05721">
    <property type="entry name" value="PhyH"/>
    <property type="match status" value="1"/>
</dbReference>
<keyword evidence="1" id="KW-0560">Oxidoreductase</keyword>
<dbReference type="GO" id="GO:0051213">
    <property type="term" value="F:dioxygenase activity"/>
    <property type="evidence" value="ECO:0007669"/>
    <property type="project" value="UniProtKB-KW"/>
</dbReference>
<dbReference type="SUPFAM" id="SSF51197">
    <property type="entry name" value="Clavaminate synthase-like"/>
    <property type="match status" value="1"/>
</dbReference>
<dbReference type="RefSeq" id="WP_315975443.1">
    <property type="nucleotide sequence ID" value="NZ_JAZBJP010000014.1"/>
</dbReference>
<sequence length="304" mass="35601">MMTTEPFQLSDHDRALLPSDDDVQFYQEHGWYLSKKLLTDDEVDTLVEASERFYAGHRDRTLPVRPPRLAYWEPEKGDVHRHNDYIFYEDDTIRSILSKPLIGAVAARIAETSQIRLWNSTLIYKPPRPEDEGNIVPWHFDRHYWQTCTSDEMLTAFIPFHDCDEEMGTITMVDGSHRWKEIGGNDATTKHFAERDRSELDEMLEENAAFNNETVRKVPVVIPKGHISFHHCRTYHGSGLNRSDRPRRAISFHLQDRTNQWRPFEISTGERVVYNNDVLVRKDANGNPDYQDPDFCPVLWQEQA</sequence>
<reference evidence="1 2" key="1">
    <citation type="submission" date="2023-12" db="EMBL/GenBank/DDBJ databases">
        <title>30 novel species of actinomycetes from the DSMZ collection.</title>
        <authorList>
            <person name="Nouioui I."/>
        </authorList>
    </citation>
    <scope>NUCLEOTIDE SEQUENCE [LARGE SCALE GENOMIC DNA]</scope>
    <source>
        <strain evidence="1 2">DSM 41528</strain>
    </source>
</reference>
<name>A0ABU7NT22_9ACTN</name>
<proteinExistence type="predicted"/>
<dbReference type="EMBL" id="JAZBJP010000014">
    <property type="protein sequence ID" value="MEE4421951.1"/>
    <property type="molecule type" value="Genomic_DNA"/>
</dbReference>
<keyword evidence="2" id="KW-1185">Reference proteome</keyword>
<dbReference type="Proteomes" id="UP001307760">
    <property type="component" value="Unassembled WGS sequence"/>
</dbReference>
<keyword evidence="1" id="KW-0223">Dioxygenase</keyword>
<dbReference type="PANTHER" id="PTHR20883:SF48">
    <property type="entry name" value="ECTOINE DIOXYGENASE"/>
    <property type="match status" value="1"/>
</dbReference>
<dbReference type="InterPro" id="IPR008775">
    <property type="entry name" value="Phytyl_CoA_dOase-like"/>
</dbReference>
<evidence type="ECO:0000313" key="1">
    <source>
        <dbReference type="EMBL" id="MEE4421951.1"/>
    </source>
</evidence>
<evidence type="ECO:0000313" key="2">
    <source>
        <dbReference type="Proteomes" id="UP001307760"/>
    </source>
</evidence>
<organism evidence="1 2">
    <name type="scientific">Streptomyces bugieae</name>
    <dbReference type="NCBI Taxonomy" id="3098223"/>
    <lineage>
        <taxon>Bacteria</taxon>
        <taxon>Bacillati</taxon>
        <taxon>Actinomycetota</taxon>
        <taxon>Actinomycetes</taxon>
        <taxon>Kitasatosporales</taxon>
        <taxon>Streptomycetaceae</taxon>
        <taxon>Streptomyces</taxon>
    </lineage>
</organism>
<protein>
    <submittedName>
        <fullName evidence="1">Phytanoyl-CoA dioxygenase family protein</fullName>
    </submittedName>
</protein>
<accession>A0ABU7NT22</accession>
<dbReference type="Gene3D" id="2.60.120.620">
    <property type="entry name" value="q2cbj1_9rhob like domain"/>
    <property type="match status" value="1"/>
</dbReference>
<comment type="caution">
    <text evidence="1">The sequence shown here is derived from an EMBL/GenBank/DDBJ whole genome shotgun (WGS) entry which is preliminary data.</text>
</comment>
<dbReference type="PANTHER" id="PTHR20883">
    <property type="entry name" value="PHYTANOYL-COA DIOXYGENASE DOMAIN CONTAINING 1"/>
    <property type="match status" value="1"/>
</dbReference>